<dbReference type="AlphaFoldDB" id="A0A3M7QRG0"/>
<evidence type="ECO:0000313" key="1">
    <source>
        <dbReference type="EMBL" id="RNA13799.1"/>
    </source>
</evidence>
<dbReference type="EMBL" id="REGN01005328">
    <property type="protein sequence ID" value="RNA13799.1"/>
    <property type="molecule type" value="Genomic_DNA"/>
</dbReference>
<dbReference type="OrthoDB" id="4843387at2759"/>
<name>A0A3M7QRG0_BRAPC</name>
<reference evidence="1 2" key="1">
    <citation type="journal article" date="2018" name="Sci. Rep.">
        <title>Genomic signatures of local adaptation to the degree of environmental predictability in rotifers.</title>
        <authorList>
            <person name="Franch-Gras L."/>
            <person name="Hahn C."/>
            <person name="Garcia-Roger E.M."/>
            <person name="Carmona M.J."/>
            <person name="Serra M."/>
            <person name="Gomez A."/>
        </authorList>
    </citation>
    <scope>NUCLEOTIDE SEQUENCE [LARGE SCALE GENOMIC DNA]</scope>
    <source>
        <strain evidence="1">HYR1</strain>
    </source>
</reference>
<gene>
    <name evidence="1" type="ORF">BpHYR1_049736</name>
</gene>
<comment type="caution">
    <text evidence="1">The sequence shown here is derived from an EMBL/GenBank/DDBJ whole genome shotgun (WGS) entry which is preliminary data.</text>
</comment>
<keyword evidence="2" id="KW-1185">Reference proteome</keyword>
<dbReference type="Proteomes" id="UP000276133">
    <property type="component" value="Unassembled WGS sequence"/>
</dbReference>
<sequence>MKKRVDACINAKGEYKQHALKYNLLSTIQLLFEPDDPWIFQLDGASAHIAHSYFFYDFFFT</sequence>
<proteinExistence type="predicted"/>
<accession>A0A3M7QRG0</accession>
<evidence type="ECO:0000313" key="2">
    <source>
        <dbReference type="Proteomes" id="UP000276133"/>
    </source>
</evidence>
<organism evidence="1 2">
    <name type="scientific">Brachionus plicatilis</name>
    <name type="common">Marine rotifer</name>
    <name type="synonym">Brachionus muelleri</name>
    <dbReference type="NCBI Taxonomy" id="10195"/>
    <lineage>
        <taxon>Eukaryota</taxon>
        <taxon>Metazoa</taxon>
        <taxon>Spiralia</taxon>
        <taxon>Gnathifera</taxon>
        <taxon>Rotifera</taxon>
        <taxon>Eurotatoria</taxon>
        <taxon>Monogononta</taxon>
        <taxon>Pseudotrocha</taxon>
        <taxon>Ploima</taxon>
        <taxon>Brachionidae</taxon>
        <taxon>Brachionus</taxon>
    </lineage>
</organism>
<protein>
    <submittedName>
        <fullName evidence="1">Uncharacterized protein</fullName>
    </submittedName>
</protein>